<evidence type="ECO:0000313" key="3">
    <source>
        <dbReference type="Proteomes" id="UP000295192"/>
    </source>
</evidence>
<reference evidence="2 3" key="1">
    <citation type="journal article" date="2019" name="J. Hered.">
        <title>An Improved Genome Assembly for Drosophila navojoa, the Basal Species in the mojavensis Cluster.</title>
        <authorList>
            <person name="Vanderlinde T."/>
            <person name="Dupim E.G."/>
            <person name="Nazario-Yepiz N.O."/>
            <person name="Carvalho A.B."/>
        </authorList>
    </citation>
    <scope>NUCLEOTIDE SEQUENCE [LARGE SCALE GENOMIC DNA]</scope>
    <source>
        <strain evidence="2">Navoj_Jal97</strain>
        <tissue evidence="2">Whole organism</tissue>
    </source>
</reference>
<gene>
    <name evidence="2" type="ORF">AWZ03_008066</name>
</gene>
<dbReference type="AlphaFoldDB" id="A0A484B9I2"/>
<keyword evidence="3" id="KW-1185">Reference proteome</keyword>
<feature type="compositionally biased region" description="Polar residues" evidence="1">
    <location>
        <begin position="22"/>
        <end position="31"/>
    </location>
</feature>
<feature type="region of interest" description="Disordered" evidence="1">
    <location>
        <begin position="1"/>
        <end position="51"/>
    </location>
</feature>
<dbReference type="EMBL" id="LSRL02000077">
    <property type="protein sequence ID" value="TDG45443.1"/>
    <property type="molecule type" value="Genomic_DNA"/>
</dbReference>
<feature type="region of interest" description="Disordered" evidence="1">
    <location>
        <begin position="221"/>
        <end position="258"/>
    </location>
</feature>
<feature type="compositionally biased region" description="Polar residues" evidence="1">
    <location>
        <begin position="38"/>
        <end position="49"/>
    </location>
</feature>
<dbReference type="Proteomes" id="UP000295192">
    <property type="component" value="Unassembled WGS sequence"/>
</dbReference>
<accession>A0A484B9I2</accession>
<organism evidence="2 3">
    <name type="scientific">Drosophila navojoa</name>
    <name type="common">Fruit fly</name>
    <dbReference type="NCBI Taxonomy" id="7232"/>
    <lineage>
        <taxon>Eukaryota</taxon>
        <taxon>Metazoa</taxon>
        <taxon>Ecdysozoa</taxon>
        <taxon>Arthropoda</taxon>
        <taxon>Hexapoda</taxon>
        <taxon>Insecta</taxon>
        <taxon>Pterygota</taxon>
        <taxon>Neoptera</taxon>
        <taxon>Endopterygota</taxon>
        <taxon>Diptera</taxon>
        <taxon>Brachycera</taxon>
        <taxon>Muscomorpha</taxon>
        <taxon>Ephydroidea</taxon>
        <taxon>Drosophilidae</taxon>
        <taxon>Drosophila</taxon>
    </lineage>
</organism>
<evidence type="ECO:0000313" key="2">
    <source>
        <dbReference type="EMBL" id="TDG45443.1"/>
    </source>
</evidence>
<sequence>MDAGSDETFQQQQQQQYEHSWKSSNHGNSLSDSRDYDTNSTRTSLTGSPPITLDFEGFEDKALLASLLAPKLDADVGSGSGSSSSSGSIYSHAAGEQQVLQPLGISLTLEADNAVTTTTTTTYTLLQETTDNNNIDIADDAIFTLSAPLLLTSTTTTSSTHTPTHTPTSTPTATAIAMPIRSENTAAVGAYNVDDLCFTLEYQFQNQELVQVQPPTVVSFSMVPANEDPSTTTTTASSDSNNNNNYNSTPNVSSSTPTTISTAYFTVGTR</sequence>
<name>A0A484B9I2_DRONA</name>
<evidence type="ECO:0000256" key="1">
    <source>
        <dbReference type="SAM" id="MobiDB-lite"/>
    </source>
</evidence>
<proteinExistence type="predicted"/>
<protein>
    <submittedName>
        <fullName evidence="2">Uncharacterized protein</fullName>
    </submittedName>
</protein>
<feature type="compositionally biased region" description="Low complexity" evidence="1">
    <location>
        <begin position="229"/>
        <end position="258"/>
    </location>
</feature>
<comment type="caution">
    <text evidence="2">The sequence shown here is derived from an EMBL/GenBank/DDBJ whole genome shotgun (WGS) entry which is preliminary data.</text>
</comment>